<evidence type="ECO:0000313" key="3">
    <source>
        <dbReference type="EMBL" id="MFC3122061.1"/>
    </source>
</evidence>
<dbReference type="Gene3D" id="3.40.50.200">
    <property type="entry name" value="Peptidase S8/S53 domain"/>
    <property type="match status" value="1"/>
</dbReference>
<dbReference type="InterPro" id="IPR036852">
    <property type="entry name" value="Peptidase_S8/S53_dom_sf"/>
</dbReference>
<dbReference type="InterPro" id="IPR000209">
    <property type="entry name" value="Peptidase_S8/S53_dom"/>
</dbReference>
<proteinExistence type="predicted"/>
<dbReference type="CDD" id="cd04847">
    <property type="entry name" value="Peptidases_S8_Subtilisin_like_2"/>
    <property type="match status" value="1"/>
</dbReference>
<evidence type="ECO:0000259" key="2">
    <source>
        <dbReference type="Pfam" id="PF00082"/>
    </source>
</evidence>
<protein>
    <submittedName>
        <fullName evidence="3">S8 family serine peptidase</fullName>
    </submittedName>
</protein>
<feature type="domain" description="Peptidase S8/S53" evidence="2">
    <location>
        <begin position="273"/>
        <end position="620"/>
    </location>
</feature>
<accession>A0ABV7FS36</accession>
<reference evidence="4" key="1">
    <citation type="journal article" date="2019" name="Int. J. Syst. Evol. Microbiol.">
        <title>The Global Catalogue of Microorganisms (GCM) 10K type strain sequencing project: providing services to taxonomists for standard genome sequencing and annotation.</title>
        <authorList>
            <consortium name="The Broad Institute Genomics Platform"/>
            <consortium name="The Broad Institute Genome Sequencing Center for Infectious Disease"/>
            <person name="Wu L."/>
            <person name="Ma J."/>
        </authorList>
    </citation>
    <scope>NUCLEOTIDE SEQUENCE [LARGE SCALE GENOMIC DNA]</scope>
    <source>
        <strain evidence="4">KCTC 52473</strain>
    </source>
</reference>
<dbReference type="InterPro" id="IPR023827">
    <property type="entry name" value="Peptidase_S8_Asp-AS"/>
</dbReference>
<dbReference type="RefSeq" id="WP_376920195.1">
    <property type="nucleotide sequence ID" value="NZ_JBHRSW010000017.1"/>
</dbReference>
<gene>
    <name evidence="3" type="ORF">ACFOHL_10545</name>
</gene>
<keyword evidence="1" id="KW-0378">Hydrolase</keyword>
<dbReference type="Pfam" id="PF00082">
    <property type="entry name" value="Peptidase_S8"/>
    <property type="match status" value="1"/>
</dbReference>
<organism evidence="3 4">
    <name type="scientific">Agaribacter flavus</name>
    <dbReference type="NCBI Taxonomy" id="1902781"/>
    <lineage>
        <taxon>Bacteria</taxon>
        <taxon>Pseudomonadati</taxon>
        <taxon>Pseudomonadota</taxon>
        <taxon>Gammaproteobacteria</taxon>
        <taxon>Alteromonadales</taxon>
        <taxon>Alteromonadaceae</taxon>
        <taxon>Agaribacter</taxon>
    </lineage>
</organism>
<name>A0ABV7FS36_9ALTE</name>
<evidence type="ECO:0000313" key="4">
    <source>
        <dbReference type="Proteomes" id="UP001595478"/>
    </source>
</evidence>
<dbReference type="Proteomes" id="UP001595478">
    <property type="component" value="Unassembled WGS sequence"/>
</dbReference>
<comment type="caution">
    <text evidence="3">The sequence shown here is derived from an EMBL/GenBank/DDBJ whole genome shotgun (WGS) entry which is preliminary data.</text>
</comment>
<dbReference type="EMBL" id="JBHRSW010000017">
    <property type="protein sequence ID" value="MFC3122061.1"/>
    <property type="molecule type" value="Genomic_DNA"/>
</dbReference>
<evidence type="ECO:0000256" key="1">
    <source>
        <dbReference type="ARBA" id="ARBA00022801"/>
    </source>
</evidence>
<dbReference type="InterPro" id="IPR034074">
    <property type="entry name" value="Y4bN_pept_dom"/>
</dbReference>
<dbReference type="PROSITE" id="PS00136">
    <property type="entry name" value="SUBTILASE_ASP"/>
    <property type="match status" value="1"/>
</dbReference>
<keyword evidence="4" id="KW-1185">Reference proteome</keyword>
<dbReference type="SUPFAM" id="SSF52743">
    <property type="entry name" value="Subtilisin-like"/>
    <property type="match status" value="1"/>
</dbReference>
<sequence>MSERKHHLKLQGFYTNENYESKQTARGATVPLRNRGQHGSSLRREFSNALASYQQIRQTIDSPLSEELGIYIELTSFPNLPLPFDSIDNKSFRLKSLSNKDSIEHAIVFVPESKRNVFHKKIEEYLDNSRLNEKGEPRNHKLIDSIRSVRLADIKSFWTDNPDYFPEDRNQQVWIELWLGKDSNTSQEFVSLLAERLGGELGNSSQTFFDCTVHLIKVSISQLENAVYLISNLKELRRAKEVPVPIVSSEPQEQLEWANNVLQRISNPNDVSTSVVILDTGVNYNNPLLSPFSNASYSECWLPTWPHYDNYILGSPPYSPHGSLQAGIVAYGDLQKAALSNDNIEITHIIESGRILPPTGTNDPKLYGEITLGTLNKLEINNPNISRVYSLAVTSDPEYLGGQPSSWSSQLDDSAFNFSEDFNRLFIISTGNNRAISPYVDYWEQAHLSQIEDPAQAWNAITVGAYTELTTVDEYDFDDWSPFAEAGDVSPSALTSVNWGWRRQAPYKPELVAEAGNRLLSPDKQSLTEADTVSLLTTSGRTTGQLFETTRDSSAATAIVSNYAAQLMSEYSELWPETVRGLLVHSANWTDKMSQRFNALKTAHTQTVAKETMLRSVGYGVPNFERAKYSLTNELTMVAENFITPFEEGSSDPKLGNMQLYQLPWPASVLRDLPNNINVKLKVTLSYFIEPNPSRRGFKQRYSYQSHALRFEVIRPGQTISNFKGKVNALMADDNYDGPEGDGSGWKFGSDFRKRGSIHSDIWTGSPQDLADMHTIAICPVGGWWKYKTGLDRWQNDVRYSLLISLEAPEIDIDLYSEIVTLIENEVTIET</sequence>